<dbReference type="AlphaFoldDB" id="A0A151SYR1"/>
<keyword evidence="1" id="KW-0812">Transmembrane</keyword>
<dbReference type="Gramene" id="C.cajan_14918.t">
    <property type="protein sequence ID" value="C.cajan_14918.t.cds1"/>
    <property type="gene ID" value="C.cajan_14918"/>
</dbReference>
<proteinExistence type="predicted"/>
<keyword evidence="3" id="KW-1185">Reference proteome</keyword>
<name>A0A151SYR1_CAJCA</name>
<evidence type="ECO:0000256" key="1">
    <source>
        <dbReference type="SAM" id="Phobius"/>
    </source>
</evidence>
<sequence length="175" mass="20499">MEFSYTDTDDTIGNGSLGLYFAEHLHWLVLSSTINSYQILAYKFSDGQFEVVGLPRDVDLSRVELCSLVILDECLTFSGIFDDAELPFYVVKIWAMKQYGGQRCWSHNVTLHMCDWAFGYILLVCFTDYGIVYINNSSEMILRWNNIYRVVEHQMIEIIQIYHRMAIYEESLLWV</sequence>
<reference evidence="2 3" key="1">
    <citation type="journal article" date="2012" name="Nat. Biotechnol.">
        <title>Draft genome sequence of pigeonpea (Cajanus cajan), an orphan legume crop of resource-poor farmers.</title>
        <authorList>
            <person name="Varshney R.K."/>
            <person name="Chen W."/>
            <person name="Li Y."/>
            <person name="Bharti A.K."/>
            <person name="Saxena R.K."/>
            <person name="Schlueter J.A."/>
            <person name="Donoghue M.T."/>
            <person name="Azam S."/>
            <person name="Fan G."/>
            <person name="Whaley A.M."/>
            <person name="Farmer A.D."/>
            <person name="Sheridan J."/>
            <person name="Iwata A."/>
            <person name="Tuteja R."/>
            <person name="Penmetsa R.V."/>
            <person name="Wu W."/>
            <person name="Upadhyaya H.D."/>
            <person name="Yang S.P."/>
            <person name="Shah T."/>
            <person name="Saxena K.B."/>
            <person name="Michael T."/>
            <person name="McCombie W.R."/>
            <person name="Yang B."/>
            <person name="Zhang G."/>
            <person name="Yang H."/>
            <person name="Wang J."/>
            <person name="Spillane C."/>
            <person name="Cook D.R."/>
            <person name="May G.D."/>
            <person name="Xu X."/>
            <person name="Jackson S.A."/>
        </authorList>
    </citation>
    <scope>NUCLEOTIDE SEQUENCE [LARGE SCALE GENOMIC DNA]</scope>
    <source>
        <strain evidence="3">cv. Asha</strain>
    </source>
</reference>
<dbReference type="EMBL" id="CM003612">
    <property type="protein sequence ID" value="KYP59908.1"/>
    <property type="molecule type" value="Genomic_DNA"/>
</dbReference>
<evidence type="ECO:0008006" key="4">
    <source>
        <dbReference type="Google" id="ProtNLM"/>
    </source>
</evidence>
<accession>A0A151SYR1</accession>
<gene>
    <name evidence="2" type="ORF">KK1_015352</name>
</gene>
<evidence type="ECO:0000313" key="2">
    <source>
        <dbReference type="EMBL" id="KYP59908.1"/>
    </source>
</evidence>
<protein>
    <recommendedName>
        <fullName evidence="4">F-box associated domain-containing protein</fullName>
    </recommendedName>
</protein>
<organism evidence="2 3">
    <name type="scientific">Cajanus cajan</name>
    <name type="common">Pigeon pea</name>
    <name type="synonym">Cajanus indicus</name>
    <dbReference type="NCBI Taxonomy" id="3821"/>
    <lineage>
        <taxon>Eukaryota</taxon>
        <taxon>Viridiplantae</taxon>
        <taxon>Streptophyta</taxon>
        <taxon>Embryophyta</taxon>
        <taxon>Tracheophyta</taxon>
        <taxon>Spermatophyta</taxon>
        <taxon>Magnoliopsida</taxon>
        <taxon>eudicotyledons</taxon>
        <taxon>Gunneridae</taxon>
        <taxon>Pentapetalae</taxon>
        <taxon>rosids</taxon>
        <taxon>fabids</taxon>
        <taxon>Fabales</taxon>
        <taxon>Fabaceae</taxon>
        <taxon>Papilionoideae</taxon>
        <taxon>50 kb inversion clade</taxon>
        <taxon>NPAAA clade</taxon>
        <taxon>indigoferoid/millettioid clade</taxon>
        <taxon>Phaseoleae</taxon>
        <taxon>Cajanus</taxon>
    </lineage>
</organism>
<dbReference type="Proteomes" id="UP000075243">
    <property type="component" value="Chromosome 10"/>
</dbReference>
<keyword evidence="1" id="KW-1133">Transmembrane helix</keyword>
<evidence type="ECO:0000313" key="3">
    <source>
        <dbReference type="Proteomes" id="UP000075243"/>
    </source>
</evidence>
<keyword evidence="1" id="KW-0472">Membrane</keyword>
<feature type="transmembrane region" description="Helical" evidence="1">
    <location>
        <begin position="116"/>
        <end position="134"/>
    </location>
</feature>